<keyword evidence="3 6" id="KW-1133">Transmembrane helix</keyword>
<keyword evidence="2 6" id="KW-0812">Transmembrane</keyword>
<feature type="transmembrane region" description="Helical" evidence="6">
    <location>
        <begin position="240"/>
        <end position="261"/>
    </location>
</feature>
<evidence type="ECO:0000256" key="4">
    <source>
        <dbReference type="ARBA" id="ARBA00023136"/>
    </source>
</evidence>
<accession>A0A7Y9DXW2</accession>
<feature type="transmembrane region" description="Helical" evidence="6">
    <location>
        <begin position="64"/>
        <end position="84"/>
    </location>
</feature>
<evidence type="ECO:0000256" key="1">
    <source>
        <dbReference type="ARBA" id="ARBA00004141"/>
    </source>
</evidence>
<feature type="transmembrane region" description="Helical" evidence="6">
    <location>
        <begin position="105"/>
        <end position="130"/>
    </location>
</feature>
<comment type="subcellular location">
    <subcellularLocation>
        <location evidence="1">Membrane</location>
        <topology evidence="1">Multi-pass membrane protein</topology>
    </subcellularLocation>
</comment>
<evidence type="ECO:0000313" key="7">
    <source>
        <dbReference type="EMBL" id="NYD37217.1"/>
    </source>
</evidence>
<protein>
    <submittedName>
        <fullName evidence="7">Nitrite transporter NirC</fullName>
    </submittedName>
</protein>
<organism evidence="7 8">
    <name type="scientific">Actinomycetospora corticicola</name>
    <dbReference type="NCBI Taxonomy" id="663602"/>
    <lineage>
        <taxon>Bacteria</taxon>
        <taxon>Bacillati</taxon>
        <taxon>Actinomycetota</taxon>
        <taxon>Actinomycetes</taxon>
        <taxon>Pseudonocardiales</taxon>
        <taxon>Pseudonocardiaceae</taxon>
        <taxon>Actinomycetospora</taxon>
    </lineage>
</organism>
<gene>
    <name evidence="7" type="ORF">BJ983_003319</name>
</gene>
<dbReference type="Pfam" id="PF01226">
    <property type="entry name" value="Form_Nir_trans"/>
    <property type="match status" value="1"/>
</dbReference>
<sequence length="290" mass="29558">MPISVPDAVREQAIAGEKKTDELRMPLAYGINTLFGGAYVGVAVVLMFAAAGPLEAAQSPFSKLAQGLLFGIALTLVVFAGAELSTGNMMVSVMGLFDRLRGPGIGGVAAIIAVSFVGNLVGAIVFSLLVHGSGVLELVSAPGSPPPGAAMLESVATKKVTEGVDTMLLRGILCNMLVTLGVWMAARTRSDAAKLLLLLWVLLAFIATGFDHVVANMTIMTLGLLAGVPAVTVASFAWNLLWVGLGNLIGGAVIGAAYGYLGRAHTDDAPRDDAGTAGASDDAARPVAQA</sequence>
<keyword evidence="8" id="KW-1185">Reference proteome</keyword>
<keyword evidence="4 6" id="KW-0472">Membrane</keyword>
<feature type="transmembrane region" description="Helical" evidence="6">
    <location>
        <begin position="167"/>
        <end position="186"/>
    </location>
</feature>
<evidence type="ECO:0000256" key="2">
    <source>
        <dbReference type="ARBA" id="ARBA00022692"/>
    </source>
</evidence>
<dbReference type="GO" id="GO:0005886">
    <property type="term" value="C:plasma membrane"/>
    <property type="evidence" value="ECO:0007669"/>
    <property type="project" value="TreeGrafter"/>
</dbReference>
<comment type="caution">
    <text evidence="7">The sequence shown here is derived from an EMBL/GenBank/DDBJ whole genome shotgun (WGS) entry which is preliminary data.</text>
</comment>
<dbReference type="AlphaFoldDB" id="A0A7Y9DXW2"/>
<dbReference type="Gene3D" id="1.20.1080.10">
    <property type="entry name" value="Glycerol uptake facilitator protein"/>
    <property type="match status" value="1"/>
</dbReference>
<evidence type="ECO:0000256" key="5">
    <source>
        <dbReference type="SAM" id="MobiDB-lite"/>
    </source>
</evidence>
<dbReference type="GO" id="GO:0015499">
    <property type="term" value="F:formate transmembrane transporter activity"/>
    <property type="evidence" value="ECO:0007669"/>
    <property type="project" value="TreeGrafter"/>
</dbReference>
<dbReference type="PANTHER" id="PTHR30520:SF8">
    <property type="entry name" value="NITRITE TRANSPORTER NIRC"/>
    <property type="match status" value="1"/>
</dbReference>
<evidence type="ECO:0000313" key="8">
    <source>
        <dbReference type="Proteomes" id="UP000535890"/>
    </source>
</evidence>
<dbReference type="PANTHER" id="PTHR30520">
    <property type="entry name" value="FORMATE TRANSPORTER-RELATED"/>
    <property type="match status" value="1"/>
</dbReference>
<reference evidence="7 8" key="1">
    <citation type="submission" date="2020-07" db="EMBL/GenBank/DDBJ databases">
        <title>Sequencing the genomes of 1000 actinobacteria strains.</title>
        <authorList>
            <person name="Klenk H.-P."/>
        </authorList>
    </citation>
    <scope>NUCLEOTIDE SEQUENCE [LARGE SCALE GENOMIC DNA]</scope>
    <source>
        <strain evidence="7 8">DSM 45772</strain>
    </source>
</reference>
<evidence type="ECO:0000256" key="6">
    <source>
        <dbReference type="SAM" id="Phobius"/>
    </source>
</evidence>
<proteinExistence type="predicted"/>
<dbReference type="EMBL" id="JACCBN010000001">
    <property type="protein sequence ID" value="NYD37217.1"/>
    <property type="molecule type" value="Genomic_DNA"/>
</dbReference>
<dbReference type="InterPro" id="IPR000292">
    <property type="entry name" value="For/NO2_transpt"/>
</dbReference>
<feature type="region of interest" description="Disordered" evidence="5">
    <location>
        <begin position="271"/>
        <end position="290"/>
    </location>
</feature>
<feature type="transmembrane region" description="Helical" evidence="6">
    <location>
        <begin position="27"/>
        <end position="52"/>
    </location>
</feature>
<feature type="transmembrane region" description="Helical" evidence="6">
    <location>
        <begin position="198"/>
        <end position="228"/>
    </location>
</feature>
<name>A0A7Y9DXW2_9PSEU</name>
<dbReference type="InterPro" id="IPR023271">
    <property type="entry name" value="Aquaporin-like"/>
</dbReference>
<evidence type="ECO:0000256" key="3">
    <source>
        <dbReference type="ARBA" id="ARBA00022989"/>
    </source>
</evidence>
<dbReference type="Proteomes" id="UP000535890">
    <property type="component" value="Unassembled WGS sequence"/>
</dbReference>
<dbReference type="RefSeq" id="WP_179794794.1">
    <property type="nucleotide sequence ID" value="NZ_BAABHP010000014.1"/>
</dbReference>